<dbReference type="AlphaFoldDB" id="A0A0M4CDA5"/>
<feature type="transmembrane region" description="Helical" evidence="5">
    <location>
        <begin position="31"/>
        <end position="48"/>
    </location>
</feature>
<evidence type="ECO:0000313" key="7">
    <source>
        <dbReference type="EMBL" id="ALC05454.1"/>
    </source>
</evidence>
<feature type="domain" description="STAS" evidence="6">
    <location>
        <begin position="452"/>
        <end position="567"/>
    </location>
</feature>
<feature type="transmembrane region" description="Helical" evidence="5">
    <location>
        <begin position="54"/>
        <end position="79"/>
    </location>
</feature>
<dbReference type="InterPro" id="IPR002645">
    <property type="entry name" value="STAS_dom"/>
</dbReference>
<evidence type="ECO:0000256" key="4">
    <source>
        <dbReference type="ARBA" id="ARBA00023136"/>
    </source>
</evidence>
<organism evidence="7 8">
    <name type="scientific">Corynebacterium deserti GIMN1.010</name>
    <dbReference type="NCBI Taxonomy" id="931089"/>
    <lineage>
        <taxon>Bacteria</taxon>
        <taxon>Bacillati</taxon>
        <taxon>Actinomycetota</taxon>
        <taxon>Actinomycetes</taxon>
        <taxon>Mycobacteriales</taxon>
        <taxon>Corynebacteriaceae</taxon>
        <taxon>Corynebacterium</taxon>
    </lineage>
</organism>
<comment type="subcellular location">
    <subcellularLocation>
        <location evidence="1">Membrane</location>
        <topology evidence="1">Multi-pass membrane protein</topology>
    </subcellularLocation>
</comment>
<dbReference type="Pfam" id="PF00916">
    <property type="entry name" value="Sulfate_transp"/>
    <property type="match status" value="1"/>
</dbReference>
<dbReference type="Pfam" id="PF01740">
    <property type="entry name" value="STAS"/>
    <property type="match status" value="1"/>
</dbReference>
<dbReference type="SUPFAM" id="SSF52091">
    <property type="entry name" value="SpoIIaa-like"/>
    <property type="match status" value="1"/>
</dbReference>
<dbReference type="STRING" id="931089.CDES_05070"/>
<feature type="transmembrane region" description="Helical" evidence="5">
    <location>
        <begin position="188"/>
        <end position="210"/>
    </location>
</feature>
<keyword evidence="8" id="KW-1185">Reference proteome</keyword>
<evidence type="ECO:0000256" key="1">
    <source>
        <dbReference type="ARBA" id="ARBA00004141"/>
    </source>
</evidence>
<keyword evidence="2 5" id="KW-0812">Transmembrane</keyword>
<reference evidence="7 8" key="1">
    <citation type="submission" date="2014-08" db="EMBL/GenBank/DDBJ databases">
        <title>Complete genome sequence of Corynebacterium deserti GIMN1.010 (=DSM 45689), isolated from desert sand in western China.</title>
        <authorList>
            <person name="Ruckert C."/>
            <person name="Albersmeier A."/>
            <person name="Kalinowski J."/>
        </authorList>
    </citation>
    <scope>NUCLEOTIDE SEQUENCE [LARGE SCALE GENOMIC DNA]</scope>
    <source>
        <strain evidence="7 8">GIMN1.010</strain>
    </source>
</reference>
<feature type="transmembrane region" description="Helical" evidence="5">
    <location>
        <begin position="117"/>
        <end position="137"/>
    </location>
</feature>
<accession>A0A0M4CDA5</accession>
<dbReference type="PANTHER" id="PTHR11814">
    <property type="entry name" value="SULFATE TRANSPORTER"/>
    <property type="match status" value="1"/>
</dbReference>
<evidence type="ECO:0000313" key="8">
    <source>
        <dbReference type="Proteomes" id="UP000068067"/>
    </source>
</evidence>
<feature type="transmembrane region" description="Helical" evidence="5">
    <location>
        <begin position="264"/>
        <end position="284"/>
    </location>
</feature>
<dbReference type="CDD" id="cd07042">
    <property type="entry name" value="STAS_SulP_like_sulfate_transporter"/>
    <property type="match status" value="1"/>
</dbReference>
<name>A0A0M4CDA5_9CORY</name>
<evidence type="ECO:0000256" key="5">
    <source>
        <dbReference type="SAM" id="Phobius"/>
    </source>
</evidence>
<dbReference type="NCBIfam" id="TIGR00815">
    <property type="entry name" value="sulP"/>
    <property type="match status" value="1"/>
</dbReference>
<feature type="transmembrane region" description="Helical" evidence="5">
    <location>
        <begin position="396"/>
        <end position="424"/>
    </location>
</feature>
<proteinExistence type="predicted"/>
<dbReference type="EMBL" id="CP009220">
    <property type="protein sequence ID" value="ALC05454.1"/>
    <property type="molecule type" value="Genomic_DNA"/>
</dbReference>
<evidence type="ECO:0000259" key="6">
    <source>
        <dbReference type="PROSITE" id="PS50801"/>
    </source>
</evidence>
<feature type="transmembrane region" description="Helical" evidence="5">
    <location>
        <begin position="217"/>
        <end position="236"/>
    </location>
</feature>
<dbReference type="GO" id="GO:0016020">
    <property type="term" value="C:membrane"/>
    <property type="evidence" value="ECO:0007669"/>
    <property type="project" value="UniProtKB-SubCell"/>
</dbReference>
<keyword evidence="3 5" id="KW-1133">Transmembrane helix</keyword>
<dbReference type="KEGG" id="cdx:CDES_05070"/>
<dbReference type="PATRIC" id="fig|931089.4.peg.1030"/>
<dbReference type="InterPro" id="IPR011547">
    <property type="entry name" value="SLC26A/SulP_dom"/>
</dbReference>
<gene>
    <name evidence="7" type="ORF">CDES_05070</name>
</gene>
<dbReference type="Proteomes" id="UP000068067">
    <property type="component" value="Chromosome"/>
</dbReference>
<dbReference type="Gene3D" id="3.30.750.24">
    <property type="entry name" value="STAS domain"/>
    <property type="match status" value="1"/>
</dbReference>
<feature type="transmembrane region" description="Helical" evidence="5">
    <location>
        <begin position="91"/>
        <end position="111"/>
    </location>
</feature>
<dbReference type="InterPro" id="IPR036513">
    <property type="entry name" value="STAS_dom_sf"/>
</dbReference>
<feature type="transmembrane region" description="Helical" evidence="5">
    <location>
        <begin position="340"/>
        <end position="360"/>
    </location>
</feature>
<dbReference type="GO" id="GO:0055085">
    <property type="term" value="P:transmembrane transport"/>
    <property type="evidence" value="ECO:0007669"/>
    <property type="project" value="InterPro"/>
</dbReference>
<evidence type="ECO:0000256" key="3">
    <source>
        <dbReference type="ARBA" id="ARBA00022989"/>
    </source>
</evidence>
<feature type="transmembrane region" description="Helical" evidence="5">
    <location>
        <begin position="149"/>
        <end position="168"/>
    </location>
</feature>
<dbReference type="InterPro" id="IPR001902">
    <property type="entry name" value="SLC26A/SulP_fam"/>
</dbReference>
<keyword evidence="4 5" id="KW-0472">Membrane</keyword>
<dbReference type="PROSITE" id="PS50801">
    <property type="entry name" value="STAS"/>
    <property type="match status" value="1"/>
</dbReference>
<protein>
    <submittedName>
        <fullName evidence="7">Putative sulfate transporter</fullName>
    </submittedName>
</protein>
<sequence length="589" mass="62771">MCLYPSIFKSMSIKWARLVPGITAMRGYQRSWLKGDVIAGITVAAYLVPQVMAYAVIAGLPAVVGLWGVLAPMALYFFLGTSRNLSVGPESTTALMTAAGVGALVGAAGGPERYAEVAALLAIAVGIVCAVGFIGRLGFLTRLLSRPVLVGYLIGIAVLMIVSQLSKVTQVNVESGQTWQEIISFVKVAGQAHIPTVILAVGVLSLLYLANWLTPKFPSTLMVLLLSAAAVGFFHLDRFGLEVIGEVPRGLPQPSIPSIGDLEIWSLLPYAVGIAIVGFSDNVLTARAFASGKDEVIDSNQELLALGTANLANGFFQGFPVSSSGSRTVLGDTAGARTQVHSLVVVALVIMVLLFAGPVLESFPDAALGALVIYAATQLIDVAEIKRIARFRKSELIITAATAASVVAFGVLAGIGVAVALSILDLIRRITRPYADVLGYTPGMAGMHSLEDYPESTAVEGLVVFRYDSPLFFANADDFSKRAIEAVDEATQPVHWFLLNAEANTEVDLTAVDAMEALRKTLEERGIRFAMARVKQDLRRSLEPAGFIESVGEEYIFATLPTAVKGYSVEFRDRFGNYPEGVPKEILEL</sequence>
<evidence type="ECO:0000256" key="2">
    <source>
        <dbReference type="ARBA" id="ARBA00022692"/>
    </source>
</evidence>
<feature type="transmembrane region" description="Helical" evidence="5">
    <location>
        <begin position="366"/>
        <end position="384"/>
    </location>
</feature>